<reference evidence="1" key="2">
    <citation type="journal article" date="2015" name="Data Brief">
        <title>Shoot transcriptome of the giant reed, Arundo donax.</title>
        <authorList>
            <person name="Barrero R.A."/>
            <person name="Guerrero F.D."/>
            <person name="Moolhuijzen P."/>
            <person name="Goolsby J.A."/>
            <person name="Tidwell J."/>
            <person name="Bellgard S.E."/>
            <person name="Bellgard M.I."/>
        </authorList>
    </citation>
    <scope>NUCLEOTIDE SEQUENCE</scope>
    <source>
        <tissue evidence="1">Shoot tissue taken approximately 20 cm above the soil surface</tissue>
    </source>
</reference>
<sequence length="33" mass="3461">MNSAFTAPPLPSLQMWTSTQILAPIAALGFTIA</sequence>
<dbReference type="AlphaFoldDB" id="A0A0A9F9V0"/>
<protein>
    <submittedName>
        <fullName evidence="1">CKX3</fullName>
    </submittedName>
</protein>
<name>A0A0A9F9V0_ARUDO</name>
<evidence type="ECO:0000313" key="1">
    <source>
        <dbReference type="EMBL" id="JAE05033.1"/>
    </source>
</evidence>
<proteinExistence type="predicted"/>
<reference evidence="1" key="1">
    <citation type="submission" date="2014-09" db="EMBL/GenBank/DDBJ databases">
        <authorList>
            <person name="Magalhaes I.L.F."/>
            <person name="Oliveira U."/>
            <person name="Santos F.R."/>
            <person name="Vidigal T.H.D.A."/>
            <person name="Brescovit A.D."/>
            <person name="Santos A.J."/>
        </authorList>
    </citation>
    <scope>NUCLEOTIDE SEQUENCE</scope>
    <source>
        <tissue evidence="1">Shoot tissue taken approximately 20 cm above the soil surface</tissue>
    </source>
</reference>
<accession>A0A0A9F9V0</accession>
<organism evidence="1">
    <name type="scientific">Arundo donax</name>
    <name type="common">Giant reed</name>
    <name type="synonym">Donax arundinaceus</name>
    <dbReference type="NCBI Taxonomy" id="35708"/>
    <lineage>
        <taxon>Eukaryota</taxon>
        <taxon>Viridiplantae</taxon>
        <taxon>Streptophyta</taxon>
        <taxon>Embryophyta</taxon>
        <taxon>Tracheophyta</taxon>
        <taxon>Spermatophyta</taxon>
        <taxon>Magnoliopsida</taxon>
        <taxon>Liliopsida</taxon>
        <taxon>Poales</taxon>
        <taxon>Poaceae</taxon>
        <taxon>PACMAD clade</taxon>
        <taxon>Arundinoideae</taxon>
        <taxon>Arundineae</taxon>
        <taxon>Arundo</taxon>
    </lineage>
</organism>
<dbReference type="EMBL" id="GBRH01192863">
    <property type="protein sequence ID" value="JAE05033.1"/>
    <property type="molecule type" value="Transcribed_RNA"/>
</dbReference>